<protein>
    <submittedName>
        <fullName evidence="2">Uncharacterized protein</fullName>
    </submittedName>
</protein>
<proteinExistence type="predicted"/>
<dbReference type="AlphaFoldDB" id="A0A317T292"/>
<evidence type="ECO:0000313" key="2">
    <source>
        <dbReference type="EMBL" id="PWW80725.1"/>
    </source>
</evidence>
<reference evidence="2 3" key="1">
    <citation type="submission" date="2018-03" db="EMBL/GenBank/DDBJ databases">
        <title>Genomes of Pezizomycetes fungi and the evolution of truffles.</title>
        <authorList>
            <person name="Murat C."/>
            <person name="Payen T."/>
            <person name="Noel B."/>
            <person name="Kuo A."/>
            <person name="Martin F.M."/>
        </authorList>
    </citation>
    <scope>NUCLEOTIDE SEQUENCE [LARGE SCALE GENOMIC DNA]</scope>
    <source>
        <strain evidence="2">091103-1</strain>
    </source>
</reference>
<evidence type="ECO:0000256" key="1">
    <source>
        <dbReference type="SAM" id="MobiDB-lite"/>
    </source>
</evidence>
<keyword evidence="3" id="KW-1185">Reference proteome</keyword>
<sequence length="192" mass="20700">MSSFDGDRRPSLRKRHACGDLAALSRQHASIPLGTVTGTQEPIVAATQPNVQPVAVATNQPLNGAGVGNATQIANQNPYIVYGTYTPLTSTNNYTGFPPNQQLAHQIYQLPNQQSNSYVYQPTQQLSNYQPTQQSNYQQNQQLSSLGGQVLSLPAGAGTGIGMHGTSQNSNPTPESDQLHHPQNYWLGSQDK</sequence>
<feature type="region of interest" description="Disordered" evidence="1">
    <location>
        <begin position="154"/>
        <end position="192"/>
    </location>
</feature>
<organism evidence="2 3">
    <name type="scientific">Tuber magnatum</name>
    <name type="common">white Piedmont truffle</name>
    <dbReference type="NCBI Taxonomy" id="42249"/>
    <lineage>
        <taxon>Eukaryota</taxon>
        <taxon>Fungi</taxon>
        <taxon>Dikarya</taxon>
        <taxon>Ascomycota</taxon>
        <taxon>Pezizomycotina</taxon>
        <taxon>Pezizomycetes</taxon>
        <taxon>Pezizales</taxon>
        <taxon>Tuberaceae</taxon>
        <taxon>Tuber</taxon>
    </lineage>
</organism>
<evidence type="ECO:0000313" key="3">
    <source>
        <dbReference type="Proteomes" id="UP000246991"/>
    </source>
</evidence>
<comment type="caution">
    <text evidence="2">The sequence shown here is derived from an EMBL/GenBank/DDBJ whole genome shotgun (WGS) entry which is preliminary data.</text>
</comment>
<feature type="compositionally biased region" description="Polar residues" evidence="1">
    <location>
        <begin position="165"/>
        <end position="176"/>
    </location>
</feature>
<name>A0A317T292_9PEZI</name>
<dbReference type="EMBL" id="PYWC01000001">
    <property type="protein sequence ID" value="PWW80725.1"/>
    <property type="molecule type" value="Genomic_DNA"/>
</dbReference>
<gene>
    <name evidence="2" type="ORF">C7212DRAFT_306700</name>
</gene>
<accession>A0A317T292</accession>
<dbReference type="Proteomes" id="UP000246991">
    <property type="component" value="Unassembled WGS sequence"/>
</dbReference>